<name>W9VC74_9GAMM</name>
<comment type="caution">
    <text evidence="1">The sequence shown here is derived from an EMBL/GenBank/DDBJ whole genome shotgun (WGS) entry which is preliminary data.</text>
</comment>
<gene>
    <name evidence="1" type="ORF">D779_3534</name>
</gene>
<dbReference type="STRING" id="1249627.D779_3534"/>
<dbReference type="AlphaFoldDB" id="W9VC74"/>
<sequence>MRSRPGIQVWQRTPSPVAREACPRPVARISILRRIHSLPRVRSRMQIAGMGASPTPRRTRLTLRIPTAYTRP</sequence>
<organism evidence="1 2">
    <name type="scientific">Imhoffiella purpurea</name>
    <dbReference type="NCBI Taxonomy" id="1249627"/>
    <lineage>
        <taxon>Bacteria</taxon>
        <taxon>Pseudomonadati</taxon>
        <taxon>Pseudomonadota</taxon>
        <taxon>Gammaproteobacteria</taxon>
        <taxon>Chromatiales</taxon>
        <taxon>Chromatiaceae</taxon>
        <taxon>Imhoffiella</taxon>
    </lineage>
</organism>
<keyword evidence="2" id="KW-1185">Reference proteome</keyword>
<accession>W9VC74</accession>
<dbReference type="Proteomes" id="UP000019460">
    <property type="component" value="Unassembled WGS sequence"/>
</dbReference>
<protein>
    <submittedName>
        <fullName evidence="1">Uncharacterized protein</fullName>
    </submittedName>
</protein>
<dbReference type="EMBL" id="AONC01000062">
    <property type="protein sequence ID" value="EXJ13642.1"/>
    <property type="molecule type" value="Genomic_DNA"/>
</dbReference>
<reference evidence="1 2" key="1">
    <citation type="submission" date="2012-11" db="EMBL/GenBank/DDBJ databases">
        <title>Genome assembly of Thiorhodococcus sp. AK35.</title>
        <authorList>
            <person name="Nupur N."/>
            <person name="Khatri I."/>
            <person name="Subramanian S."/>
            <person name="Pinnaka A."/>
        </authorList>
    </citation>
    <scope>NUCLEOTIDE SEQUENCE [LARGE SCALE GENOMIC DNA]</scope>
    <source>
        <strain evidence="1 2">AK35</strain>
    </source>
</reference>
<proteinExistence type="predicted"/>
<evidence type="ECO:0000313" key="1">
    <source>
        <dbReference type="EMBL" id="EXJ13642.1"/>
    </source>
</evidence>
<evidence type="ECO:0000313" key="2">
    <source>
        <dbReference type="Proteomes" id="UP000019460"/>
    </source>
</evidence>